<dbReference type="GO" id="GO:0003677">
    <property type="term" value="F:DNA binding"/>
    <property type="evidence" value="ECO:0007669"/>
    <property type="project" value="InterPro"/>
</dbReference>
<dbReference type="EMBL" id="JAACJJ010000001">
    <property type="protein sequence ID" value="KAF5331146.1"/>
    <property type="molecule type" value="Genomic_DNA"/>
</dbReference>
<dbReference type="InterPro" id="IPR036887">
    <property type="entry name" value="HTH_APSES_sf"/>
</dbReference>
<feature type="compositionally biased region" description="Low complexity" evidence="1">
    <location>
        <begin position="258"/>
        <end position="268"/>
    </location>
</feature>
<feature type="compositionally biased region" description="Acidic residues" evidence="1">
    <location>
        <begin position="269"/>
        <end position="283"/>
    </location>
</feature>
<dbReference type="OrthoDB" id="5597783at2759"/>
<proteinExistence type="predicted"/>
<organism evidence="2 3">
    <name type="scientific">Psilocybe cf. subviscida</name>
    <dbReference type="NCBI Taxonomy" id="2480587"/>
    <lineage>
        <taxon>Eukaryota</taxon>
        <taxon>Fungi</taxon>
        <taxon>Dikarya</taxon>
        <taxon>Basidiomycota</taxon>
        <taxon>Agaricomycotina</taxon>
        <taxon>Agaricomycetes</taxon>
        <taxon>Agaricomycetidae</taxon>
        <taxon>Agaricales</taxon>
        <taxon>Agaricineae</taxon>
        <taxon>Strophariaceae</taxon>
        <taxon>Psilocybe</taxon>
    </lineage>
</organism>
<accession>A0A8H5BXL3</accession>
<feature type="compositionally biased region" description="Low complexity" evidence="1">
    <location>
        <begin position="284"/>
        <end position="293"/>
    </location>
</feature>
<feature type="region of interest" description="Disordered" evidence="1">
    <location>
        <begin position="809"/>
        <end position="829"/>
    </location>
</feature>
<keyword evidence="3" id="KW-1185">Reference proteome</keyword>
<feature type="compositionally biased region" description="Basic residues" evidence="1">
    <location>
        <begin position="1002"/>
        <end position="1011"/>
    </location>
</feature>
<evidence type="ECO:0000256" key="1">
    <source>
        <dbReference type="SAM" id="MobiDB-lite"/>
    </source>
</evidence>
<name>A0A8H5BXL3_9AGAR</name>
<feature type="compositionally biased region" description="Polar residues" evidence="1">
    <location>
        <begin position="956"/>
        <end position="966"/>
    </location>
</feature>
<protein>
    <submittedName>
        <fullName evidence="2">Uncharacterized protein</fullName>
    </submittedName>
</protein>
<dbReference type="SUPFAM" id="SSF54616">
    <property type="entry name" value="DNA-binding domain of Mlu1-box binding protein MBP1"/>
    <property type="match status" value="1"/>
</dbReference>
<feature type="compositionally biased region" description="Basic and acidic residues" evidence="1">
    <location>
        <begin position="181"/>
        <end position="193"/>
    </location>
</feature>
<feature type="compositionally biased region" description="Low complexity" evidence="1">
    <location>
        <begin position="967"/>
        <end position="977"/>
    </location>
</feature>
<feature type="region of interest" description="Disordered" evidence="1">
    <location>
        <begin position="891"/>
        <end position="1018"/>
    </location>
</feature>
<feature type="compositionally biased region" description="Low complexity" evidence="1">
    <location>
        <begin position="531"/>
        <end position="548"/>
    </location>
</feature>
<comment type="caution">
    <text evidence="2">The sequence shown here is derived from an EMBL/GenBank/DDBJ whole genome shotgun (WGS) entry which is preliminary data.</text>
</comment>
<dbReference type="Gene3D" id="3.10.260.10">
    <property type="entry name" value="Transcription regulator HTH, APSES-type DNA-binding domain"/>
    <property type="match status" value="1"/>
</dbReference>
<dbReference type="AlphaFoldDB" id="A0A8H5BXL3"/>
<gene>
    <name evidence="2" type="ORF">D9619_005740</name>
</gene>
<feature type="compositionally biased region" description="Pro residues" evidence="1">
    <location>
        <begin position="236"/>
        <end position="253"/>
    </location>
</feature>
<dbReference type="Proteomes" id="UP000567179">
    <property type="component" value="Unassembled WGS sequence"/>
</dbReference>
<feature type="compositionally biased region" description="Acidic residues" evidence="1">
    <location>
        <begin position="370"/>
        <end position="391"/>
    </location>
</feature>
<evidence type="ECO:0000313" key="3">
    <source>
        <dbReference type="Proteomes" id="UP000567179"/>
    </source>
</evidence>
<feature type="region of interest" description="Disordered" evidence="1">
    <location>
        <begin position="175"/>
        <end position="326"/>
    </location>
</feature>
<feature type="region of interest" description="Disordered" evidence="1">
    <location>
        <begin position="339"/>
        <end position="414"/>
    </location>
</feature>
<reference evidence="2 3" key="1">
    <citation type="journal article" date="2020" name="ISME J.">
        <title>Uncovering the hidden diversity of litter-decomposition mechanisms in mushroom-forming fungi.</title>
        <authorList>
            <person name="Floudas D."/>
            <person name="Bentzer J."/>
            <person name="Ahren D."/>
            <person name="Johansson T."/>
            <person name="Persson P."/>
            <person name="Tunlid A."/>
        </authorList>
    </citation>
    <scope>NUCLEOTIDE SEQUENCE [LARGE SCALE GENOMIC DNA]</scope>
    <source>
        <strain evidence="2 3">CBS 101986</strain>
    </source>
</reference>
<evidence type="ECO:0000313" key="2">
    <source>
        <dbReference type="EMBL" id="KAF5331146.1"/>
    </source>
</evidence>
<sequence>MMLIPPLASLMHTRTRPLTTTTNTLPPFPPPDILLHPDDASSKVFLAIARAFVSVDNCAMTIKDMAERASHYGLVCQNLSAAAQAITTYLRAHKTRCDKEQDQPLLLSHTLSGTPADDDLVPALHSRSGGDSHPLENRLTNFRRGTAVWYLSRATGVPCPFTRAGIRLCDYHFTPDPTTAPRERRAPGCERKSARVAVAGEKRKRPLRTPMTITGADSENERPPKVKLTLRLKPLIRPPVAKPDTPPTPPPAAEEPEGSTPTRPIDVSDAYDSDGGGDEDESDSMSIDSSSPSSEEEDDDLTHTATLQVPDEPVWQPCSSPALDLPRPEYSLQYLAALKRSPSLPFATPPPDSDDEMSEDYHVAMTRINDEEDDELGWDADLDSEGEEDTIWESPGPRSPSAPLLHPPDGITVKQEPQDVQGMLDAWEDFDTNAAVADVIAKAFETAQPTIKTEPVESWEWDASQYDTSIVKQEDFGVDLLFPPGLSSPLTSLANQFAAFSYSDNPSDEDPSPALSRRRAKTVPAPTMVAPPLSRPSISSSGSPPVDSGLPSNALAALLQTMSVEPGTPLPMSAFGSTQFAPPHENTHGQGRLSLPTPCVSPLQTRCQPSFPENQVVVTTTQPSDPPVSATQIEDISVYQMMLCAFQLLRRIDTDWVNLSPIIALAGASPADFLESDTLTGAAVVITKGSPQVCGTWVPLTIAQQFVNRHSTNLAAKTPSGETAILAALEVFLSDNLVKLFPPALEEFHRTVTRAPLQQFGKHFASTLQATQWASESGIDLHIALPPWAAGAVMESPCGSFSSLSPPPLSASSSVSASPPPSDDGLAGTPLGLDTQQYIFLGDKHEHPEEVPLSAKEREIFHELCVIPPDWERDSESGNCADAMAVDGPSSPCKLRLDTSRPPTPATARPTGLVVRTCSGKDSGSMYALSDESPLSSPLSSPTLSAWGIASPPLSPTSSKAFTSRLTAAVTPTTTTTNDGRPLRRSKRVADAATQRAPPPKTRARSRKRASASRNSLS</sequence>
<feature type="compositionally biased region" description="Low complexity" evidence="1">
    <location>
        <begin position="933"/>
        <end position="945"/>
    </location>
</feature>
<feature type="region of interest" description="Disordered" evidence="1">
    <location>
        <begin position="503"/>
        <end position="548"/>
    </location>
</feature>